<feature type="domain" description="HTH luxR-type" evidence="4">
    <location>
        <begin position="154"/>
        <end position="219"/>
    </location>
</feature>
<evidence type="ECO:0000259" key="5">
    <source>
        <dbReference type="PROSITE" id="PS50110"/>
    </source>
</evidence>
<dbReference type="InterPro" id="IPR011006">
    <property type="entry name" value="CheY-like_superfamily"/>
</dbReference>
<comment type="caution">
    <text evidence="6">The sequence shown here is derived from an EMBL/GenBank/DDBJ whole genome shotgun (WGS) entry which is preliminary data.</text>
</comment>
<dbReference type="InterPro" id="IPR001789">
    <property type="entry name" value="Sig_transdc_resp-reg_receiver"/>
</dbReference>
<dbReference type="Gene3D" id="1.10.10.10">
    <property type="entry name" value="Winged helix-like DNA-binding domain superfamily/Winged helix DNA-binding domain"/>
    <property type="match status" value="1"/>
</dbReference>
<dbReference type="InterPro" id="IPR016032">
    <property type="entry name" value="Sig_transdc_resp-reg_C-effctor"/>
</dbReference>
<dbReference type="PROSITE" id="PS50110">
    <property type="entry name" value="RESPONSE_REGULATORY"/>
    <property type="match status" value="1"/>
</dbReference>
<dbReference type="InterPro" id="IPR058245">
    <property type="entry name" value="NreC/VraR/RcsB-like_REC"/>
</dbReference>
<evidence type="ECO:0000256" key="2">
    <source>
        <dbReference type="ARBA" id="ARBA00023125"/>
    </source>
</evidence>
<evidence type="ECO:0000259" key="4">
    <source>
        <dbReference type="PROSITE" id="PS50043"/>
    </source>
</evidence>
<dbReference type="SUPFAM" id="SSF46894">
    <property type="entry name" value="C-terminal effector domain of the bipartite response regulators"/>
    <property type="match status" value="1"/>
</dbReference>
<dbReference type="InterPro" id="IPR051015">
    <property type="entry name" value="EvgA-like"/>
</dbReference>
<dbReference type="PROSITE" id="PS50043">
    <property type="entry name" value="HTH_LUXR_2"/>
    <property type="match status" value="1"/>
</dbReference>
<dbReference type="Pfam" id="PF00196">
    <property type="entry name" value="GerE"/>
    <property type="match status" value="1"/>
</dbReference>
<dbReference type="SUPFAM" id="SSF52172">
    <property type="entry name" value="CheY-like"/>
    <property type="match status" value="1"/>
</dbReference>
<proteinExistence type="predicted"/>
<dbReference type="PANTHER" id="PTHR45566:SF2">
    <property type="entry name" value="NARL SUBFAMILY"/>
    <property type="match status" value="1"/>
</dbReference>
<accession>A0ABU1VFX2</accession>
<dbReference type="CDD" id="cd06170">
    <property type="entry name" value="LuxR_C_like"/>
    <property type="match status" value="1"/>
</dbReference>
<dbReference type="InterPro" id="IPR000792">
    <property type="entry name" value="Tscrpt_reg_LuxR_C"/>
</dbReference>
<dbReference type="GO" id="GO:0003677">
    <property type="term" value="F:DNA binding"/>
    <property type="evidence" value="ECO:0007669"/>
    <property type="project" value="UniProtKB-KW"/>
</dbReference>
<dbReference type="RefSeq" id="WP_204735125.1">
    <property type="nucleotide sequence ID" value="NZ_JAVDWE010000013.1"/>
</dbReference>
<evidence type="ECO:0000313" key="6">
    <source>
        <dbReference type="EMBL" id="MDR7096357.1"/>
    </source>
</evidence>
<dbReference type="CDD" id="cd17535">
    <property type="entry name" value="REC_NarL-like"/>
    <property type="match status" value="1"/>
</dbReference>
<dbReference type="Pfam" id="PF00072">
    <property type="entry name" value="Response_reg"/>
    <property type="match status" value="1"/>
</dbReference>
<organism evidence="6 7">
    <name type="scientific">Hydrogenophaga laconesensis</name>
    <dbReference type="NCBI Taxonomy" id="1805971"/>
    <lineage>
        <taxon>Bacteria</taxon>
        <taxon>Pseudomonadati</taxon>
        <taxon>Pseudomonadota</taxon>
        <taxon>Betaproteobacteria</taxon>
        <taxon>Burkholderiales</taxon>
        <taxon>Comamonadaceae</taxon>
        <taxon>Hydrogenophaga</taxon>
    </lineage>
</organism>
<dbReference type="InterPro" id="IPR036388">
    <property type="entry name" value="WH-like_DNA-bd_sf"/>
</dbReference>
<keyword evidence="2 6" id="KW-0238">DNA-binding</keyword>
<protein>
    <submittedName>
        <fullName evidence="6">DNA-binding NarL/FixJ family response regulator</fullName>
    </submittedName>
</protein>
<dbReference type="Proteomes" id="UP001265550">
    <property type="component" value="Unassembled WGS sequence"/>
</dbReference>
<gene>
    <name evidence="6" type="ORF">J2X09_004114</name>
</gene>
<dbReference type="Gene3D" id="3.40.50.2300">
    <property type="match status" value="1"/>
</dbReference>
<feature type="domain" description="Response regulatory" evidence="5">
    <location>
        <begin position="20"/>
        <end position="140"/>
    </location>
</feature>
<dbReference type="PRINTS" id="PR00038">
    <property type="entry name" value="HTHLUXR"/>
</dbReference>
<evidence type="ECO:0000313" key="7">
    <source>
        <dbReference type="Proteomes" id="UP001265550"/>
    </source>
</evidence>
<sequence>MCLQISSSVCSDSSSSDGLTVLIADDHALIRDGMRGLLGEVLGRDGVHCLEVADGEALLRAARANPGVRLALVDLNMPGMERGQRLAELAHRCPGLPLVVISALTSPDVVRRTLELPSVHAFVPKSAPSEQITEAIRAALQGRRLPFAHRAPESRRPDVVLTPRMEEIRQLLRQGMSNKLIARTLGISEGTVKNHMSEIFKALQVSNRTQAAQFDADQL</sequence>
<keyword evidence="7" id="KW-1185">Reference proteome</keyword>
<dbReference type="SMART" id="SM00421">
    <property type="entry name" value="HTH_LUXR"/>
    <property type="match status" value="1"/>
</dbReference>
<dbReference type="PANTHER" id="PTHR45566">
    <property type="entry name" value="HTH-TYPE TRANSCRIPTIONAL REGULATOR YHJB-RELATED"/>
    <property type="match status" value="1"/>
</dbReference>
<dbReference type="EMBL" id="JAVDWE010000013">
    <property type="protein sequence ID" value="MDR7096357.1"/>
    <property type="molecule type" value="Genomic_DNA"/>
</dbReference>
<name>A0ABU1VFX2_9BURK</name>
<reference evidence="6 7" key="1">
    <citation type="submission" date="2023-07" db="EMBL/GenBank/DDBJ databases">
        <title>Sorghum-associated microbial communities from plants grown in Nebraska, USA.</title>
        <authorList>
            <person name="Schachtman D."/>
        </authorList>
    </citation>
    <scope>NUCLEOTIDE SEQUENCE [LARGE SCALE GENOMIC DNA]</scope>
    <source>
        <strain evidence="6 7">BE240</strain>
    </source>
</reference>
<evidence type="ECO:0000256" key="3">
    <source>
        <dbReference type="PROSITE-ProRule" id="PRU00169"/>
    </source>
</evidence>
<feature type="modified residue" description="4-aspartylphosphate" evidence="3">
    <location>
        <position position="74"/>
    </location>
</feature>
<keyword evidence="1 3" id="KW-0597">Phosphoprotein</keyword>
<evidence type="ECO:0000256" key="1">
    <source>
        <dbReference type="ARBA" id="ARBA00022553"/>
    </source>
</evidence>
<dbReference type="SMART" id="SM00448">
    <property type="entry name" value="REC"/>
    <property type="match status" value="1"/>
</dbReference>